<proteinExistence type="predicted"/>
<evidence type="ECO:0000313" key="2">
    <source>
        <dbReference type="EMBL" id="CEA00146.1"/>
    </source>
</evidence>
<dbReference type="InterPro" id="IPR014284">
    <property type="entry name" value="RNA_pol_sigma-70_dom"/>
</dbReference>
<dbReference type="GO" id="GO:0006352">
    <property type="term" value="P:DNA-templated transcription initiation"/>
    <property type="evidence" value="ECO:0007669"/>
    <property type="project" value="InterPro"/>
</dbReference>
<dbReference type="GO" id="GO:0003700">
    <property type="term" value="F:DNA-binding transcription factor activity"/>
    <property type="evidence" value="ECO:0007669"/>
    <property type="project" value="InterPro"/>
</dbReference>
<protein>
    <submittedName>
        <fullName evidence="2">RNA polymerase sigma factor SigS</fullName>
    </submittedName>
</protein>
<feature type="domain" description="RNA polymerase sigma-70 region 2" evidence="1">
    <location>
        <begin position="9"/>
        <end position="77"/>
    </location>
</feature>
<dbReference type="Pfam" id="PF04542">
    <property type="entry name" value="Sigma70_r2"/>
    <property type="match status" value="1"/>
</dbReference>
<accession>A0A078M662</accession>
<dbReference type="AlphaFoldDB" id="A0A078M662"/>
<dbReference type="SUPFAM" id="SSF88946">
    <property type="entry name" value="Sigma2 domain of RNA polymerase sigma factors"/>
    <property type="match status" value="1"/>
</dbReference>
<dbReference type="PATRIC" id="fig|1461583.4.peg.453"/>
<dbReference type="HOGENOM" id="CLU_047691_20_0_9"/>
<evidence type="ECO:0000259" key="1">
    <source>
        <dbReference type="Pfam" id="PF04542"/>
    </source>
</evidence>
<dbReference type="NCBIfam" id="TIGR02937">
    <property type="entry name" value="sigma70-ECF"/>
    <property type="match status" value="1"/>
</dbReference>
<gene>
    <name evidence="2" type="primary">sigS</name>
    <name evidence="2" type="ORF">BN1050_00482</name>
</gene>
<dbReference type="EMBL" id="LN483073">
    <property type="protein sequence ID" value="CEA00146.1"/>
    <property type="molecule type" value="Genomic_DNA"/>
</dbReference>
<name>A0A078M662_9BACL</name>
<dbReference type="InterPro" id="IPR013324">
    <property type="entry name" value="RNA_pol_sigma_r3/r4-like"/>
</dbReference>
<dbReference type="InterPro" id="IPR036388">
    <property type="entry name" value="WH-like_DNA-bd_sf"/>
</dbReference>
<dbReference type="InterPro" id="IPR013325">
    <property type="entry name" value="RNA_pol_sigma_r2"/>
</dbReference>
<reference evidence="2" key="1">
    <citation type="submission" date="2014-07" db="EMBL/GenBank/DDBJ databases">
        <authorList>
            <person name="Urmite Genomes Urmite Genomes"/>
        </authorList>
    </citation>
    <scope>NUCLEOTIDE SEQUENCE</scope>
    <source>
        <strain evidence="2">13S34_air</strain>
    </source>
</reference>
<dbReference type="Gene3D" id="1.10.10.10">
    <property type="entry name" value="Winged helix-like DNA-binding domain superfamily/Winged helix DNA-binding domain"/>
    <property type="match status" value="1"/>
</dbReference>
<sequence>MKSIMYEDLYMQYKPMIQSIISELHVQHDYAHFEQIGRVALWQAQQRFTTGDASTFGAFVYVKVRGAMLDEFRRNARYAQHSVLVETFPTVAVAPYDIDVKELMEEALAHVSTADGELFRLLYVEQYTLKEVSELWDMPYKTVTRRHARLMHKLRAVKAKLL</sequence>
<dbReference type="InterPro" id="IPR007627">
    <property type="entry name" value="RNA_pol_sigma70_r2"/>
</dbReference>
<organism evidence="2">
    <name type="scientific">Metalysinibacillus saudimassiliensis</name>
    <dbReference type="NCBI Taxonomy" id="1461583"/>
    <lineage>
        <taxon>Bacteria</taxon>
        <taxon>Bacillati</taxon>
        <taxon>Bacillota</taxon>
        <taxon>Bacilli</taxon>
        <taxon>Bacillales</taxon>
        <taxon>Caryophanaceae</taxon>
        <taxon>Metalysinibacillus</taxon>
    </lineage>
</organism>
<dbReference type="SUPFAM" id="SSF88659">
    <property type="entry name" value="Sigma3 and sigma4 domains of RNA polymerase sigma factors"/>
    <property type="match status" value="1"/>
</dbReference>
<dbReference type="Gene3D" id="1.10.1740.10">
    <property type="match status" value="1"/>
</dbReference>